<evidence type="ECO:0000313" key="4">
    <source>
        <dbReference type="EMBL" id="RMJ16947.1"/>
    </source>
</evidence>
<feature type="region of interest" description="Disordered" evidence="2">
    <location>
        <begin position="56"/>
        <end position="110"/>
    </location>
</feature>
<keyword evidence="1" id="KW-0539">Nucleus</keyword>
<dbReference type="InterPro" id="IPR009071">
    <property type="entry name" value="HMG_box_dom"/>
</dbReference>
<dbReference type="Proteomes" id="UP000277212">
    <property type="component" value="Unassembled WGS sequence"/>
</dbReference>
<keyword evidence="5" id="KW-1185">Reference proteome</keyword>
<dbReference type="STRING" id="2010991.A0A3M2SHB2"/>
<dbReference type="InterPro" id="IPR036910">
    <property type="entry name" value="HMG_box_dom_sf"/>
</dbReference>
<proteinExistence type="predicted"/>
<feature type="compositionally biased region" description="Basic residues" evidence="2">
    <location>
        <begin position="59"/>
        <end position="91"/>
    </location>
</feature>
<evidence type="ECO:0000259" key="3">
    <source>
        <dbReference type="PROSITE" id="PS50118"/>
    </source>
</evidence>
<sequence length="307" mass="33242">MLTAVGRAAARRIQAPSAHHPAAAVAAQLILRQAPAASALPIRAFSVFAPAQLPAAAASKKKSKAPAKKKPAAAAAKKKKPVAKAAKKPKPAPKNPVGRPKKELDPEEKKKAEIRDLKKWALRDTPAALPNSKWSQFIADNKDVLKGSDGLGPHMAGLASKFQNLSASELNALENRAAANREKNAANLKAWIKSHEPARIHIANQARRRLNRLTEKNYRALEDERLPKRPLSSYTNFTVQSWPRLGGTDAIEGSKNISQAWKALSPSEKAVYEEQTAQASAKYEADMEVLQVRVDAIKAEGVPKGKK</sequence>
<dbReference type="PROSITE" id="PS50118">
    <property type="entry name" value="HMG_BOX_2"/>
    <property type="match status" value="1"/>
</dbReference>
<dbReference type="OrthoDB" id="1919336at2759"/>
<evidence type="ECO:0000256" key="1">
    <source>
        <dbReference type="PROSITE-ProRule" id="PRU00267"/>
    </source>
</evidence>
<evidence type="ECO:0000313" key="5">
    <source>
        <dbReference type="Proteomes" id="UP000277212"/>
    </source>
</evidence>
<feature type="compositionally biased region" description="Basic and acidic residues" evidence="2">
    <location>
        <begin position="100"/>
        <end position="110"/>
    </location>
</feature>
<dbReference type="SUPFAM" id="SSF47095">
    <property type="entry name" value="HMG-box"/>
    <property type="match status" value="1"/>
</dbReference>
<protein>
    <recommendedName>
        <fullName evidence="3">HMG box domain-containing protein</fullName>
    </recommendedName>
</protein>
<dbReference type="AlphaFoldDB" id="A0A3M2SHB2"/>
<dbReference type="EMBL" id="NKUJ01000040">
    <property type="protein sequence ID" value="RMJ16947.1"/>
    <property type="molecule type" value="Genomic_DNA"/>
</dbReference>
<dbReference type="CDD" id="cd00084">
    <property type="entry name" value="HMG-box_SF"/>
    <property type="match status" value="1"/>
</dbReference>
<gene>
    <name evidence="4" type="ORF">CDV36_003381</name>
</gene>
<feature type="DNA-binding region" description="HMG box" evidence="1">
    <location>
        <begin position="227"/>
        <end position="291"/>
    </location>
</feature>
<dbReference type="GO" id="GO:0005634">
    <property type="term" value="C:nucleus"/>
    <property type="evidence" value="ECO:0007669"/>
    <property type="project" value="UniProtKB-UniRule"/>
</dbReference>
<dbReference type="Gene3D" id="1.10.30.10">
    <property type="entry name" value="High mobility group box domain"/>
    <property type="match status" value="1"/>
</dbReference>
<organism evidence="4 5">
    <name type="scientific">Fusarium kuroshium</name>
    <dbReference type="NCBI Taxonomy" id="2010991"/>
    <lineage>
        <taxon>Eukaryota</taxon>
        <taxon>Fungi</taxon>
        <taxon>Dikarya</taxon>
        <taxon>Ascomycota</taxon>
        <taxon>Pezizomycotina</taxon>
        <taxon>Sordariomycetes</taxon>
        <taxon>Hypocreomycetidae</taxon>
        <taxon>Hypocreales</taxon>
        <taxon>Nectriaceae</taxon>
        <taxon>Fusarium</taxon>
        <taxon>Fusarium solani species complex</taxon>
    </lineage>
</organism>
<reference evidence="4 5" key="1">
    <citation type="submission" date="2017-06" db="EMBL/GenBank/DDBJ databases">
        <title>Comparative genomic analysis of Ambrosia Fusariam Clade fungi.</title>
        <authorList>
            <person name="Stajich J.E."/>
            <person name="Carrillo J."/>
            <person name="Kijimoto T."/>
            <person name="Eskalen A."/>
            <person name="O'Donnell K."/>
            <person name="Kasson M."/>
        </authorList>
    </citation>
    <scope>NUCLEOTIDE SEQUENCE [LARGE SCALE GENOMIC DNA]</scope>
    <source>
        <strain evidence="4">UCR3666</strain>
    </source>
</reference>
<dbReference type="GO" id="GO:0003677">
    <property type="term" value="F:DNA binding"/>
    <property type="evidence" value="ECO:0007669"/>
    <property type="project" value="UniProtKB-UniRule"/>
</dbReference>
<comment type="caution">
    <text evidence="4">The sequence shown here is derived from an EMBL/GenBank/DDBJ whole genome shotgun (WGS) entry which is preliminary data.</text>
</comment>
<evidence type="ECO:0000256" key="2">
    <source>
        <dbReference type="SAM" id="MobiDB-lite"/>
    </source>
</evidence>
<name>A0A3M2SHB2_9HYPO</name>
<keyword evidence="1" id="KW-0238">DNA-binding</keyword>
<accession>A0A3M2SHB2</accession>
<feature type="domain" description="HMG box" evidence="3">
    <location>
        <begin position="227"/>
        <end position="291"/>
    </location>
</feature>